<evidence type="ECO:0000256" key="3">
    <source>
        <dbReference type="PIRSR" id="PIRSR607837-1"/>
    </source>
</evidence>
<comment type="caution">
    <text evidence="4">The sequence shown here is derived from an EMBL/GenBank/DDBJ whole genome shotgun (WGS) entry which is preliminary data.</text>
</comment>
<keyword evidence="5" id="KW-1185">Reference proteome</keyword>
<dbReference type="InterPro" id="IPR007837">
    <property type="entry name" value="DinB"/>
</dbReference>
<evidence type="ECO:0000256" key="2">
    <source>
        <dbReference type="ARBA" id="ARBA00022723"/>
    </source>
</evidence>
<feature type="binding site" evidence="3">
    <location>
        <position position="197"/>
    </location>
    <ligand>
        <name>a divalent metal cation</name>
        <dbReference type="ChEBI" id="CHEBI:60240"/>
    </ligand>
</feature>
<comment type="similarity">
    <text evidence="1">Belongs to the DinB family.</text>
</comment>
<evidence type="ECO:0000313" key="5">
    <source>
        <dbReference type="Proteomes" id="UP000269669"/>
    </source>
</evidence>
<keyword evidence="2 3" id="KW-0479">Metal-binding</keyword>
<reference evidence="4 5" key="1">
    <citation type="submission" date="2018-12" db="EMBL/GenBank/DDBJ databases">
        <title>Sequencing of bacterial isolates from soil warming experiment in Harvard Forest, Massachusetts, USA.</title>
        <authorList>
            <person name="Deangelis K."/>
        </authorList>
    </citation>
    <scope>NUCLEOTIDE SEQUENCE [LARGE SCALE GENOMIC DNA]</scope>
    <source>
        <strain evidence="4 5">EB153</strain>
    </source>
</reference>
<dbReference type="EMBL" id="RSDW01000001">
    <property type="protein sequence ID" value="RSL17505.1"/>
    <property type="molecule type" value="Genomic_DNA"/>
</dbReference>
<dbReference type="Proteomes" id="UP000269669">
    <property type="component" value="Unassembled WGS sequence"/>
</dbReference>
<gene>
    <name evidence="4" type="ORF">EDE15_3040</name>
</gene>
<dbReference type="SUPFAM" id="SSF109854">
    <property type="entry name" value="DinB/YfiT-like putative metalloenzymes"/>
    <property type="match status" value="1"/>
</dbReference>
<protein>
    <submittedName>
        <fullName evidence="4">Putative damage-inducible protein DinB</fullName>
    </submittedName>
</protein>
<organism evidence="4 5">
    <name type="scientific">Edaphobacter aggregans</name>
    <dbReference type="NCBI Taxonomy" id="570835"/>
    <lineage>
        <taxon>Bacteria</taxon>
        <taxon>Pseudomonadati</taxon>
        <taxon>Acidobacteriota</taxon>
        <taxon>Terriglobia</taxon>
        <taxon>Terriglobales</taxon>
        <taxon>Acidobacteriaceae</taxon>
        <taxon>Edaphobacter</taxon>
    </lineage>
</organism>
<name>A0A3R9QIS2_9BACT</name>
<dbReference type="GO" id="GO:0046872">
    <property type="term" value="F:metal ion binding"/>
    <property type="evidence" value="ECO:0007669"/>
    <property type="project" value="UniProtKB-KW"/>
</dbReference>
<evidence type="ECO:0000313" key="4">
    <source>
        <dbReference type="EMBL" id="RSL17505.1"/>
    </source>
</evidence>
<dbReference type="InterPro" id="IPR034660">
    <property type="entry name" value="DinB/YfiT-like"/>
</dbReference>
<dbReference type="PANTHER" id="PTHR37302:SF3">
    <property type="entry name" value="DAMAGE-INDUCIBLE PROTEIN DINB"/>
    <property type="match status" value="1"/>
</dbReference>
<evidence type="ECO:0000256" key="1">
    <source>
        <dbReference type="ARBA" id="ARBA00008635"/>
    </source>
</evidence>
<dbReference type="PANTHER" id="PTHR37302">
    <property type="entry name" value="SLR1116 PROTEIN"/>
    <property type="match status" value="1"/>
</dbReference>
<sequence>MKVLRILFRERLEFEKKVDPHNRVQEQRDIHSLRSPGQCLDVQINPTLFSILVTMATTRELLLNDIDYSAWADQQLLEACSNLTTDELSRDLGASHRSILETLRHIFYAERVWRNRLLASKLPPLIEVGDQRLFEDPPPEPDLNSLKQKWPEVWHSLHRWLEDLQEPDISTELSCLKPDGEELRLSYSMIVAHLVNHSTLHRGQVISMLRTLGVRPPNVDQFSFYLL</sequence>
<dbReference type="Pfam" id="PF05163">
    <property type="entry name" value="DinB"/>
    <property type="match status" value="1"/>
</dbReference>
<proteinExistence type="inferred from homology"/>
<feature type="binding site" evidence="3">
    <location>
        <position position="201"/>
    </location>
    <ligand>
        <name>a divalent metal cation</name>
        <dbReference type="ChEBI" id="CHEBI:60240"/>
    </ligand>
</feature>
<dbReference type="Gene3D" id="1.20.120.450">
    <property type="entry name" value="dinb family like domain"/>
    <property type="match status" value="1"/>
</dbReference>
<dbReference type="AlphaFoldDB" id="A0A3R9QIS2"/>
<feature type="binding site" evidence="3">
    <location>
        <position position="105"/>
    </location>
    <ligand>
        <name>a divalent metal cation</name>
        <dbReference type="ChEBI" id="CHEBI:60240"/>
    </ligand>
</feature>
<accession>A0A3R9QIS2</accession>